<organism evidence="1 2">
    <name type="scientific">Salmonella newport (strain SL254)</name>
    <dbReference type="NCBI Taxonomy" id="423368"/>
    <lineage>
        <taxon>Bacteria</taxon>
        <taxon>Pseudomonadati</taxon>
        <taxon>Pseudomonadota</taxon>
        <taxon>Gammaproteobacteria</taxon>
        <taxon>Enterobacterales</taxon>
        <taxon>Enterobacteriaceae</taxon>
        <taxon>Salmonella</taxon>
    </lineage>
</organism>
<sequence length="42" mass="5171">MHPLIPYVMEIYLNISFFEKILTLWCLYYNNEPDKVIFNDVM</sequence>
<proteinExistence type="predicted"/>
<evidence type="ECO:0000313" key="2">
    <source>
        <dbReference type="Proteomes" id="UP000008824"/>
    </source>
</evidence>
<dbReference type="AlphaFoldDB" id="A0A0H3BNL2"/>
<protein>
    <submittedName>
        <fullName evidence="1">Uncharacterized protein</fullName>
    </submittedName>
</protein>
<name>A0A0H3BNL2_SALNS</name>
<accession>A0A0H3BNL2</accession>
<dbReference type="KEGG" id="see:SNSL254_A4673"/>
<reference evidence="1 2" key="1">
    <citation type="journal article" date="2011" name="J. Bacteriol.">
        <title>Comparative genomics of 28 Salmonella enterica isolates: evidence for CRISPR-mediated adaptive sublineage evolution.</title>
        <authorList>
            <person name="Fricke W.F."/>
            <person name="Mammel M.K."/>
            <person name="McDermott P.F."/>
            <person name="Tartera C."/>
            <person name="White D.G."/>
            <person name="Leclerc J.E."/>
            <person name="Ravel J."/>
            <person name="Cebula T.A."/>
        </authorList>
    </citation>
    <scope>NUCLEOTIDE SEQUENCE [LARGE SCALE GENOMIC DNA]</scope>
    <source>
        <strain evidence="1 2">SL254</strain>
    </source>
</reference>
<dbReference type="Proteomes" id="UP000008824">
    <property type="component" value="Chromosome"/>
</dbReference>
<evidence type="ECO:0000313" key="1">
    <source>
        <dbReference type="EMBL" id="ACF62561.1"/>
    </source>
</evidence>
<dbReference type="EMBL" id="CP001113">
    <property type="protein sequence ID" value="ACF62561.1"/>
    <property type="molecule type" value="Genomic_DNA"/>
</dbReference>
<gene>
    <name evidence="1" type="ordered locus">SNSL254_A4673</name>
</gene>
<dbReference type="HOGENOM" id="CLU_3257540_0_0_6"/>